<name>A0A7C2FZW2_9CREN</name>
<reference evidence="2" key="1">
    <citation type="journal article" date="2020" name="mSystems">
        <title>Genome- and Community-Level Interaction Insights into Carbon Utilization and Element Cycling Functions of Hydrothermarchaeota in Hydrothermal Sediment.</title>
        <authorList>
            <person name="Zhou Z."/>
            <person name="Liu Y."/>
            <person name="Xu W."/>
            <person name="Pan J."/>
            <person name="Luo Z.H."/>
            <person name="Li M."/>
        </authorList>
    </citation>
    <scope>NUCLEOTIDE SEQUENCE [LARGE SCALE GENOMIC DNA]</scope>
    <source>
        <strain evidence="2">SpSt-23</strain>
    </source>
</reference>
<sequence>MGRVTRRFIEELLIILGLISLLLIFQPVERTMYTIGWGILLFSTLSYVIFTLTPSQIASTKDLVKNYFKTLLIVLIVVLGFLLISIMLTPYLV</sequence>
<dbReference type="EMBL" id="DSJT01000033">
    <property type="protein sequence ID" value="HEF87786.1"/>
    <property type="molecule type" value="Genomic_DNA"/>
</dbReference>
<comment type="caution">
    <text evidence="2">The sequence shown here is derived from an EMBL/GenBank/DDBJ whole genome shotgun (WGS) entry which is preliminary data.</text>
</comment>
<feature type="transmembrane region" description="Helical" evidence="1">
    <location>
        <begin position="12"/>
        <end position="28"/>
    </location>
</feature>
<evidence type="ECO:0000256" key="1">
    <source>
        <dbReference type="SAM" id="Phobius"/>
    </source>
</evidence>
<keyword evidence="1" id="KW-1133">Transmembrane helix</keyword>
<evidence type="ECO:0000313" key="2">
    <source>
        <dbReference type="EMBL" id="HEF87786.1"/>
    </source>
</evidence>
<proteinExistence type="predicted"/>
<protein>
    <submittedName>
        <fullName evidence="2">Uncharacterized protein</fullName>
    </submittedName>
</protein>
<organism evidence="2">
    <name type="scientific">Thermosphaera aggregans</name>
    <dbReference type="NCBI Taxonomy" id="54254"/>
    <lineage>
        <taxon>Archaea</taxon>
        <taxon>Thermoproteota</taxon>
        <taxon>Thermoprotei</taxon>
        <taxon>Desulfurococcales</taxon>
        <taxon>Desulfurococcaceae</taxon>
        <taxon>Thermosphaera</taxon>
    </lineage>
</organism>
<accession>A0A7C2FZW2</accession>
<feature type="transmembrane region" description="Helical" evidence="1">
    <location>
        <begin position="34"/>
        <end position="50"/>
    </location>
</feature>
<feature type="transmembrane region" description="Helical" evidence="1">
    <location>
        <begin position="71"/>
        <end position="92"/>
    </location>
</feature>
<gene>
    <name evidence="2" type="ORF">ENP55_05840</name>
</gene>
<keyword evidence="1" id="KW-0472">Membrane</keyword>
<dbReference type="AlphaFoldDB" id="A0A7C2FZW2"/>
<keyword evidence="1" id="KW-0812">Transmembrane</keyword>